<dbReference type="Proteomes" id="UP000294958">
    <property type="component" value="Unassembled WGS sequence"/>
</dbReference>
<reference evidence="1 2" key="1">
    <citation type="submission" date="2019-03" db="EMBL/GenBank/DDBJ databases">
        <title>Genomic Encyclopedia of Type Strains, Phase IV (KMG-IV): sequencing the most valuable type-strain genomes for metagenomic binning, comparative biology and taxonomic classification.</title>
        <authorList>
            <person name="Goeker M."/>
        </authorList>
    </citation>
    <scope>NUCLEOTIDE SEQUENCE [LARGE SCALE GENOMIC DNA]</scope>
    <source>
        <strain evidence="1 2">DSM 11603</strain>
    </source>
</reference>
<name>A0A4R6Y078_9HYPH</name>
<dbReference type="AlphaFoldDB" id="A0A4R6Y078"/>
<sequence>MTRARHEHQIKINDYTLGGGNTFDAAMNRVVSRWRGLDWFTDEQIAEIRAEMIEREWFRHKLNRENRKRLASKERAA</sequence>
<evidence type="ECO:0000313" key="2">
    <source>
        <dbReference type="Proteomes" id="UP000294958"/>
    </source>
</evidence>
<comment type="caution">
    <text evidence="1">The sequence shown here is derived from an EMBL/GenBank/DDBJ whole genome shotgun (WGS) entry which is preliminary data.</text>
</comment>
<accession>A0A4R6Y078</accession>
<evidence type="ECO:0000313" key="1">
    <source>
        <dbReference type="EMBL" id="TDR27790.1"/>
    </source>
</evidence>
<protein>
    <submittedName>
        <fullName evidence="1">Uncharacterized protein</fullName>
    </submittedName>
</protein>
<dbReference type="EMBL" id="SNZF01000065">
    <property type="protein sequence ID" value="TDR27790.1"/>
    <property type="molecule type" value="Genomic_DNA"/>
</dbReference>
<organism evidence="1 2">
    <name type="scientific">Aquamicrobium defluvii</name>
    <dbReference type="NCBI Taxonomy" id="69279"/>
    <lineage>
        <taxon>Bacteria</taxon>
        <taxon>Pseudomonadati</taxon>
        <taxon>Pseudomonadota</taxon>
        <taxon>Alphaproteobacteria</taxon>
        <taxon>Hyphomicrobiales</taxon>
        <taxon>Phyllobacteriaceae</taxon>
        <taxon>Aquamicrobium</taxon>
    </lineage>
</organism>
<keyword evidence="2" id="KW-1185">Reference proteome</keyword>
<proteinExistence type="predicted"/>
<gene>
    <name evidence="1" type="ORF">DES43_1653</name>
</gene>
<dbReference type="RefSeq" id="WP_133676417.1">
    <property type="nucleotide sequence ID" value="NZ_SNZF01000065.1"/>
</dbReference>